<organism evidence="1 2">
    <name type="scientific">Pseudomonas phage vB_PaeM_PA5oct</name>
    <dbReference type="NCBI Taxonomy" id="2163605"/>
    <lineage>
        <taxon>Viruses</taxon>
        <taxon>Duplodnaviria</taxon>
        <taxon>Heunggongvirae</taxon>
        <taxon>Uroviricota</taxon>
        <taxon>Caudoviricetes</taxon>
        <taxon>Arenbergviridae</taxon>
        <taxon>Wroclawvirus</taxon>
        <taxon>Wroclawvirus PA5oct</taxon>
    </lineage>
</organism>
<gene>
    <name evidence="1" type="ORF">EST35_0328</name>
</gene>
<dbReference type="Proteomes" id="UP000316733">
    <property type="component" value="Segment"/>
</dbReference>
<protein>
    <submittedName>
        <fullName evidence="1">Uncharacterized protein</fullName>
    </submittedName>
</protein>
<keyword evidence="2" id="KW-1185">Reference proteome</keyword>
<reference evidence="2" key="1">
    <citation type="journal article" date="2020" name="bioRxiv">
        <title>Integrative omics analysis of Pseudomonas aeruginosa virus PA5oct highlights the molecular complexity of jumbo phages.</title>
        <authorList>
            <person name="Lood C."/>
            <person name="Danis-Wlodarczyk K."/>
            <person name="Blasdel B.G."/>
            <person name="Jang H.B."/>
            <person name="Vandenheuvel D."/>
            <person name="Briers Y."/>
            <person name="Noben J.-P."/>
            <person name="van Noort V."/>
            <person name="Drulis-Kawa Z."/>
            <person name="Lavigne R."/>
        </authorList>
    </citation>
    <scope>NUCLEOTIDE SEQUENCE [LARGE SCALE GENOMIC DNA]</scope>
</reference>
<sequence length="181" mass="21409">MNRRSYDPDLFKQIEEDVDCYVFKHEIFKDIYLFMDGWGQSHRTNGPALIIPNICEVWYNHGKIHRDNGPAFFEITKDNEVRYCWVLDNNIISCKDQYDNVLGTEAYGAWVEATLINHPNFLVFNTNYVTHDYVSTAKNKYMLGATDMKEDNSKWAQLGSQHDIYKNFKPIWMSEEEWINS</sequence>
<evidence type="ECO:0000313" key="1">
    <source>
        <dbReference type="EMBL" id="QCG76209.1"/>
    </source>
</evidence>
<accession>A0A4Y5JV00</accession>
<proteinExistence type="predicted"/>
<dbReference type="EMBL" id="MK797984">
    <property type="protein sequence ID" value="QCG76209.1"/>
    <property type="molecule type" value="Genomic_DNA"/>
</dbReference>
<name>A0A4Y5JV00_9CAUD</name>
<evidence type="ECO:0000313" key="2">
    <source>
        <dbReference type="Proteomes" id="UP000316733"/>
    </source>
</evidence>